<feature type="transmembrane region" description="Helical" evidence="1">
    <location>
        <begin position="65"/>
        <end position="88"/>
    </location>
</feature>
<dbReference type="EMBL" id="VLTK01000004">
    <property type="protein sequence ID" value="TSI17102.1"/>
    <property type="molecule type" value="Genomic_DNA"/>
</dbReference>
<keyword evidence="1" id="KW-0812">Transmembrane</keyword>
<feature type="transmembrane region" description="Helical" evidence="1">
    <location>
        <begin position="265"/>
        <end position="286"/>
    </location>
</feature>
<evidence type="ECO:0000256" key="1">
    <source>
        <dbReference type="SAM" id="Phobius"/>
    </source>
</evidence>
<evidence type="ECO:0000313" key="2">
    <source>
        <dbReference type="EMBL" id="TSI17102.1"/>
    </source>
</evidence>
<gene>
    <name evidence="2" type="ORF">FO013_09020</name>
</gene>
<feature type="transmembrane region" description="Helical" evidence="1">
    <location>
        <begin position="298"/>
        <end position="323"/>
    </location>
</feature>
<reference evidence="2 3" key="1">
    <citation type="submission" date="2019-07" db="EMBL/GenBank/DDBJ databases">
        <title>Draft genome sequence of Brevibacterium aurantiacum XU54 isolated from Xinjiang China.</title>
        <authorList>
            <person name="Xu X."/>
        </authorList>
    </citation>
    <scope>NUCLEOTIDE SEQUENCE [LARGE SCALE GENOMIC DNA]</scope>
    <source>
        <strain evidence="2 3">XU54</strain>
    </source>
</reference>
<keyword evidence="2" id="KW-0378">Hydrolase</keyword>
<dbReference type="AlphaFoldDB" id="A0A556CI34"/>
<sequence length="428" mass="46534">MYGQPPMPGRVYEQARFAPTVTQEMRVRARLQAPQQVVSETPWTGAVRQSQPEEEPGSTANIIRLVIAILAVVGLFIGLLVLALLGGLSFGLRLFALVALSAIPLIGIIAYVLWLDRWKPQPKIILGLCLLWGAVAAVTLTLVFSIVGKVALYLAGVGSLPDAYGAVVEAPVVEETTKTVLLVVIVLAARRHFEGPLDGLVYGALIGAGFAFTENVLYLGGAWEQSGGDLLGTFILRCLCSPLLHTVFCTCAGVTIGFAARKWKWWAIVLMWLPGLLVGMLLHAVWNGTMTGLGQINGIASIIGLIVLSFIFTTCWIVLGILLRRSERLHTQNMLGDYANTGWMTHSEVDMLATWKGRKFGKRWADSFPGGKEEMRTMIRTSGDLSTTRMRLLAGVGGQKERDIESFQLKKFASARDRLLAASGSVVR</sequence>
<evidence type="ECO:0000313" key="3">
    <source>
        <dbReference type="Proteomes" id="UP000316406"/>
    </source>
</evidence>
<keyword evidence="3" id="KW-1185">Reference proteome</keyword>
<keyword evidence="1" id="KW-0472">Membrane</keyword>
<organism evidence="2 3">
    <name type="scientific">Brevibacterium aurantiacum</name>
    <dbReference type="NCBI Taxonomy" id="273384"/>
    <lineage>
        <taxon>Bacteria</taxon>
        <taxon>Bacillati</taxon>
        <taxon>Actinomycetota</taxon>
        <taxon>Actinomycetes</taxon>
        <taxon>Micrococcales</taxon>
        <taxon>Brevibacteriaceae</taxon>
        <taxon>Brevibacterium</taxon>
    </lineage>
</organism>
<dbReference type="GO" id="GO:0006508">
    <property type="term" value="P:proteolysis"/>
    <property type="evidence" value="ECO:0007669"/>
    <property type="project" value="UniProtKB-KW"/>
</dbReference>
<feature type="transmembrane region" description="Helical" evidence="1">
    <location>
        <begin position="126"/>
        <end position="156"/>
    </location>
</feature>
<keyword evidence="1" id="KW-1133">Transmembrane helix</keyword>
<keyword evidence="2" id="KW-0482">Metalloprotease</keyword>
<name>A0A556CI34_BREAU</name>
<feature type="transmembrane region" description="Helical" evidence="1">
    <location>
        <begin position="176"/>
        <end position="193"/>
    </location>
</feature>
<dbReference type="OrthoDB" id="9785431at2"/>
<feature type="transmembrane region" description="Helical" evidence="1">
    <location>
        <begin position="200"/>
        <end position="222"/>
    </location>
</feature>
<feature type="transmembrane region" description="Helical" evidence="1">
    <location>
        <begin position="94"/>
        <end position="114"/>
    </location>
</feature>
<dbReference type="GO" id="GO:0008237">
    <property type="term" value="F:metallopeptidase activity"/>
    <property type="evidence" value="ECO:0007669"/>
    <property type="project" value="UniProtKB-KW"/>
</dbReference>
<comment type="caution">
    <text evidence="2">The sequence shown here is derived from an EMBL/GenBank/DDBJ whole genome shotgun (WGS) entry which is preliminary data.</text>
</comment>
<keyword evidence="2" id="KW-0645">Protease</keyword>
<dbReference type="InterPro" id="IPR026898">
    <property type="entry name" value="PrsW"/>
</dbReference>
<dbReference type="Pfam" id="PF13367">
    <property type="entry name" value="PrsW-protease"/>
    <property type="match status" value="1"/>
</dbReference>
<proteinExistence type="predicted"/>
<dbReference type="PANTHER" id="PTHR36844">
    <property type="entry name" value="PROTEASE PRSW"/>
    <property type="match status" value="1"/>
</dbReference>
<protein>
    <submittedName>
        <fullName evidence="2">PrsW family intramembrane metalloprotease</fullName>
    </submittedName>
</protein>
<dbReference type="Proteomes" id="UP000316406">
    <property type="component" value="Unassembled WGS sequence"/>
</dbReference>
<dbReference type="PANTHER" id="PTHR36844:SF1">
    <property type="entry name" value="PROTEASE PRSW"/>
    <property type="match status" value="1"/>
</dbReference>
<feature type="transmembrane region" description="Helical" evidence="1">
    <location>
        <begin position="234"/>
        <end position="258"/>
    </location>
</feature>
<accession>A0A556CI34</accession>